<dbReference type="InterPro" id="IPR016181">
    <property type="entry name" value="Acyl_CoA_acyltransferase"/>
</dbReference>
<reference evidence="2 3" key="1">
    <citation type="submission" date="2018-11" db="EMBL/GenBank/DDBJ databases">
        <title>Complete genome sequence of Nocardioides baekrokdamisoli strain KCTC 39748.</title>
        <authorList>
            <person name="Kang S.W."/>
            <person name="Lee K.C."/>
            <person name="Kim K.K."/>
            <person name="Kim J.S."/>
            <person name="Kim D.S."/>
            <person name="Ko S.H."/>
            <person name="Yang S.H."/>
            <person name="Shin Y.K."/>
            <person name="Lee J.S."/>
        </authorList>
    </citation>
    <scope>NUCLEOTIDE SEQUENCE [LARGE SCALE GENOMIC DNA]</scope>
    <source>
        <strain evidence="2 3">KCTC 39748</strain>
    </source>
</reference>
<keyword evidence="3" id="KW-1185">Reference proteome</keyword>
<gene>
    <name evidence="2" type="ORF">Back2_04400</name>
</gene>
<dbReference type="Proteomes" id="UP000271573">
    <property type="component" value="Chromosome"/>
</dbReference>
<dbReference type="GO" id="GO:0016740">
    <property type="term" value="F:transferase activity"/>
    <property type="evidence" value="ECO:0007669"/>
    <property type="project" value="UniProtKB-KW"/>
</dbReference>
<dbReference type="PANTHER" id="PTHR31435:SF10">
    <property type="entry name" value="BSR4717 PROTEIN"/>
    <property type="match status" value="1"/>
</dbReference>
<dbReference type="OrthoDB" id="5405911at2"/>
<dbReference type="EMBL" id="AP019307">
    <property type="protein sequence ID" value="BBH16153.1"/>
    <property type="molecule type" value="Genomic_DNA"/>
</dbReference>
<dbReference type="Gene3D" id="3.40.630.30">
    <property type="match status" value="1"/>
</dbReference>
<dbReference type="InterPro" id="IPR045057">
    <property type="entry name" value="Gcn5-rel_NAT"/>
</dbReference>
<evidence type="ECO:0000259" key="1">
    <source>
        <dbReference type="PROSITE" id="PS51729"/>
    </source>
</evidence>
<organism evidence="2 3">
    <name type="scientific">Nocardioides baekrokdamisoli</name>
    <dbReference type="NCBI Taxonomy" id="1804624"/>
    <lineage>
        <taxon>Bacteria</taxon>
        <taxon>Bacillati</taxon>
        <taxon>Actinomycetota</taxon>
        <taxon>Actinomycetes</taxon>
        <taxon>Propionibacteriales</taxon>
        <taxon>Nocardioidaceae</taxon>
        <taxon>Nocardioides</taxon>
    </lineage>
</organism>
<dbReference type="SUPFAM" id="SSF55729">
    <property type="entry name" value="Acyl-CoA N-acyltransferases (Nat)"/>
    <property type="match status" value="1"/>
</dbReference>
<accession>A0A3G9IV65</accession>
<evidence type="ECO:0000313" key="2">
    <source>
        <dbReference type="EMBL" id="BBH16153.1"/>
    </source>
</evidence>
<dbReference type="Pfam" id="PF14542">
    <property type="entry name" value="Acetyltransf_CG"/>
    <property type="match status" value="1"/>
</dbReference>
<dbReference type="PANTHER" id="PTHR31435">
    <property type="entry name" value="PROTEIN NATD1"/>
    <property type="match status" value="1"/>
</dbReference>
<name>A0A3G9IV65_9ACTN</name>
<dbReference type="KEGG" id="nbe:Back2_04400"/>
<dbReference type="AlphaFoldDB" id="A0A3G9IV65"/>
<dbReference type="RefSeq" id="WP_125566364.1">
    <property type="nucleotide sequence ID" value="NZ_AP019307.1"/>
</dbReference>
<dbReference type="PROSITE" id="PS51729">
    <property type="entry name" value="GNAT_YJDJ"/>
    <property type="match status" value="1"/>
</dbReference>
<sequence length="100" mass="11167">MTDTAIEVVDVPDLGRFEIHVDGTLAGFAQYRIPDAEHVDFIHTEIDDAYAGQGLAGRLATASLDQLRAEGRRAIPHCPFYAAFIKKHPEYEDITDWPAR</sequence>
<feature type="domain" description="N-acetyltransferase" evidence="1">
    <location>
        <begin position="9"/>
        <end position="96"/>
    </location>
</feature>
<proteinExistence type="predicted"/>
<protein>
    <submittedName>
        <fullName evidence="2">N-acetyltransferase</fullName>
    </submittedName>
</protein>
<dbReference type="InterPro" id="IPR031165">
    <property type="entry name" value="GNAT_YJDJ"/>
</dbReference>
<keyword evidence="2" id="KW-0808">Transferase</keyword>
<evidence type="ECO:0000313" key="3">
    <source>
        <dbReference type="Proteomes" id="UP000271573"/>
    </source>
</evidence>